<dbReference type="Gene3D" id="3.20.20.80">
    <property type="entry name" value="Glycosidases"/>
    <property type="match status" value="1"/>
</dbReference>
<dbReference type="GO" id="GO:0000272">
    <property type="term" value="P:polysaccharide catabolic process"/>
    <property type="evidence" value="ECO:0007669"/>
    <property type="project" value="UniProtKB-KW"/>
</dbReference>
<keyword evidence="6" id="KW-0119">Carbohydrate metabolism</keyword>
<dbReference type="Gene3D" id="2.10.10.20">
    <property type="entry name" value="Carbohydrate-binding module superfamily 5/12"/>
    <property type="match status" value="1"/>
</dbReference>
<evidence type="ECO:0000256" key="1">
    <source>
        <dbReference type="ARBA" id="ARBA00000822"/>
    </source>
</evidence>
<evidence type="ECO:0000256" key="2">
    <source>
        <dbReference type="ARBA" id="ARBA00012729"/>
    </source>
</evidence>
<dbReference type="InterPro" id="IPR017853">
    <property type="entry name" value="GH"/>
</dbReference>
<dbReference type="GeneID" id="9584779"/>
<dbReference type="InterPro" id="IPR001223">
    <property type="entry name" value="Glyco_hydro18_cat"/>
</dbReference>
<evidence type="ECO:0000256" key="5">
    <source>
        <dbReference type="ARBA" id="ARBA00023024"/>
    </source>
</evidence>
<dbReference type="SUPFAM" id="SSF51445">
    <property type="entry name" value="(Trans)glycosidases"/>
    <property type="match status" value="1"/>
</dbReference>
<dbReference type="EC" id="3.2.1.14" evidence="2"/>
<dbReference type="eggNOG" id="KOG4701">
    <property type="taxonomic scope" value="Eukaryota"/>
</dbReference>
<keyword evidence="7 9" id="KW-0326">Glycosidase</keyword>
<organism evidence="13">
    <name type="scientific">Schizophyllum commune (strain H4-8 / FGSC 9210)</name>
    <name type="common">Split gill fungus</name>
    <dbReference type="NCBI Taxonomy" id="578458"/>
    <lineage>
        <taxon>Eukaryota</taxon>
        <taxon>Fungi</taxon>
        <taxon>Dikarya</taxon>
        <taxon>Basidiomycota</taxon>
        <taxon>Agaricomycotina</taxon>
        <taxon>Agaricomycetes</taxon>
        <taxon>Agaricomycetidae</taxon>
        <taxon>Agaricales</taxon>
        <taxon>Schizophyllaceae</taxon>
        <taxon>Schizophyllum</taxon>
    </lineage>
</organism>
<evidence type="ECO:0000256" key="8">
    <source>
        <dbReference type="ARBA" id="ARBA00023326"/>
    </source>
</evidence>
<dbReference type="OrthoDB" id="6020543at2759"/>
<dbReference type="PROSITE" id="PS51910">
    <property type="entry name" value="GH18_2"/>
    <property type="match status" value="1"/>
</dbReference>
<reference evidence="12 13" key="1">
    <citation type="journal article" date="2010" name="Nat. Biotechnol.">
        <title>Genome sequence of the model mushroom Schizophyllum commune.</title>
        <authorList>
            <person name="Ohm R.A."/>
            <person name="de Jong J.F."/>
            <person name="Lugones L.G."/>
            <person name="Aerts A."/>
            <person name="Kothe E."/>
            <person name="Stajich J.E."/>
            <person name="de Vries R.P."/>
            <person name="Record E."/>
            <person name="Levasseur A."/>
            <person name="Baker S.E."/>
            <person name="Bartholomew K.A."/>
            <person name="Coutinho P.M."/>
            <person name="Erdmann S."/>
            <person name="Fowler T.J."/>
            <person name="Gathman A.C."/>
            <person name="Lombard V."/>
            <person name="Henrissat B."/>
            <person name="Knabe N."/>
            <person name="Kuees U."/>
            <person name="Lilly W.W."/>
            <person name="Lindquist E."/>
            <person name="Lucas S."/>
            <person name="Magnuson J.K."/>
            <person name="Piumi F."/>
            <person name="Raudaskoski M."/>
            <person name="Salamov A."/>
            <person name="Schmutz J."/>
            <person name="Schwarze F.W.M.R."/>
            <person name="vanKuyk P.A."/>
            <person name="Horton J.S."/>
            <person name="Grigoriev I.V."/>
            <person name="Woesten H.A.B."/>
        </authorList>
    </citation>
    <scope>NUCLEOTIDE SEQUENCE [LARGE SCALE GENOMIC DNA]</scope>
    <source>
        <strain evidence="13">H4-8 / FGSC 9210</strain>
    </source>
</reference>
<dbReference type="Proteomes" id="UP000007431">
    <property type="component" value="Unassembled WGS sequence"/>
</dbReference>
<dbReference type="GO" id="GO:0030246">
    <property type="term" value="F:carbohydrate binding"/>
    <property type="evidence" value="ECO:0007669"/>
    <property type="project" value="InterPro"/>
</dbReference>
<comment type="similarity">
    <text evidence="10">Belongs to the glycosyl hydrolase 18 family.</text>
</comment>
<dbReference type="GO" id="GO:0006032">
    <property type="term" value="P:chitin catabolic process"/>
    <property type="evidence" value="ECO:0007669"/>
    <property type="project" value="UniProtKB-KW"/>
</dbReference>
<dbReference type="GO" id="GO:0008843">
    <property type="term" value="F:endochitinase activity"/>
    <property type="evidence" value="ECO:0007669"/>
    <property type="project" value="UniProtKB-EC"/>
</dbReference>
<evidence type="ECO:0000313" key="12">
    <source>
        <dbReference type="EMBL" id="EFJ03593.1"/>
    </source>
</evidence>
<keyword evidence="8" id="KW-0624">Polysaccharide degradation</keyword>
<dbReference type="Pfam" id="PF00704">
    <property type="entry name" value="Glyco_hydro_18"/>
    <property type="match status" value="1"/>
</dbReference>
<dbReference type="AlphaFoldDB" id="D8PNM2"/>
<dbReference type="GO" id="GO:0008061">
    <property type="term" value="F:chitin binding"/>
    <property type="evidence" value="ECO:0007669"/>
    <property type="project" value="UniProtKB-KW"/>
</dbReference>
<dbReference type="EMBL" id="GL377302">
    <property type="protein sequence ID" value="EFJ03593.1"/>
    <property type="molecule type" value="Genomic_DNA"/>
</dbReference>
<dbReference type="InParanoid" id="D8PNM2"/>
<evidence type="ECO:0000313" key="13">
    <source>
        <dbReference type="Proteomes" id="UP000007431"/>
    </source>
</evidence>
<evidence type="ECO:0000256" key="3">
    <source>
        <dbReference type="ARBA" id="ARBA00022669"/>
    </source>
</evidence>
<comment type="catalytic activity">
    <reaction evidence="1">
        <text>Random endo-hydrolysis of N-acetyl-beta-D-glucosaminide (1-&gt;4)-beta-linkages in chitin and chitodextrins.</text>
        <dbReference type="EC" id="3.2.1.14"/>
    </reaction>
</comment>
<dbReference type="InterPro" id="IPR036573">
    <property type="entry name" value="CBM_sf_5/12"/>
</dbReference>
<evidence type="ECO:0000256" key="7">
    <source>
        <dbReference type="ARBA" id="ARBA00023295"/>
    </source>
</evidence>
<dbReference type="Pfam" id="PF02839">
    <property type="entry name" value="CBM_5_12"/>
    <property type="match status" value="1"/>
</dbReference>
<dbReference type="CDD" id="cd02877">
    <property type="entry name" value="GH18_hevamine_XipI_class_III"/>
    <property type="match status" value="1"/>
</dbReference>
<dbReference type="PANTHER" id="PTHR45708">
    <property type="entry name" value="ENDOCHITINASE"/>
    <property type="match status" value="1"/>
</dbReference>
<keyword evidence="13" id="KW-1185">Reference proteome</keyword>
<dbReference type="KEGG" id="scm:SCHCO_02486953"/>
<dbReference type="HOGENOM" id="CLU_007818_1_2_1"/>
<sequence>MVVARRVSFERNCRGQVLNRHSYWGQNSRGAVDGTDTANFQKDISYYCNDDNINVLPVSFVNVFFGTGGAPEMNLANSCNNVDNATFPGTKLPNCAALADDIQYCQSKGKLVTLSLGGATGSVGFESDDQATTFAQTIWNLFLGGSSSTRPFGAAVLDGVDLDIEGGSSAHYSVFVNEIRSLASGASKKYYVTAAPQCVYPDASLGGVLNAVGFDAIYVQFYNNQCGLPNYGQVSNWNFGTWDYWARHVSPNPDVKVYIGAPASSGAAGSGYVSSSTLNNIATTMRKSFPSFGGVMLWDASQAVYNGNYQNSIKAALVAAGGTGFTYPACSAPTYTQGTSYSAGQQVSYDGGHLWSAKWWTQGDTPGGA</sequence>
<dbReference type="OMA" id="SYYCQNA"/>
<dbReference type="STRING" id="578458.D8PNM2"/>
<accession>D8PNM2</accession>
<dbReference type="InterPro" id="IPR045321">
    <property type="entry name" value="Cts1-like"/>
</dbReference>
<evidence type="ECO:0000256" key="9">
    <source>
        <dbReference type="RuleBase" id="RU000489"/>
    </source>
</evidence>
<dbReference type="SMART" id="SM00495">
    <property type="entry name" value="ChtBD3"/>
    <property type="match status" value="1"/>
</dbReference>
<dbReference type="CDD" id="cd12215">
    <property type="entry name" value="ChiC_BD"/>
    <property type="match status" value="1"/>
</dbReference>
<evidence type="ECO:0000259" key="11">
    <source>
        <dbReference type="PROSITE" id="PS51910"/>
    </source>
</evidence>
<keyword evidence="4 9" id="KW-0378">Hydrolase</keyword>
<dbReference type="InterPro" id="IPR050542">
    <property type="entry name" value="Glycosyl_Hydrlase18_Chitinase"/>
</dbReference>
<feature type="domain" description="GH18" evidence="11">
    <location>
        <begin position="18"/>
        <end position="320"/>
    </location>
</feature>
<protein>
    <recommendedName>
        <fullName evidence="2">chitinase</fullName>
        <ecNumber evidence="2">3.2.1.14</ecNumber>
    </recommendedName>
</protein>
<dbReference type="RefSeq" id="XP_003038495.1">
    <property type="nucleotide sequence ID" value="XM_003038449.1"/>
</dbReference>
<evidence type="ECO:0000256" key="6">
    <source>
        <dbReference type="ARBA" id="ARBA00023277"/>
    </source>
</evidence>
<dbReference type="PANTHER" id="PTHR45708:SF49">
    <property type="entry name" value="ENDOCHITINASE"/>
    <property type="match status" value="1"/>
</dbReference>
<dbReference type="VEuPathDB" id="FungiDB:SCHCODRAFT_02486953"/>
<dbReference type="PROSITE" id="PS01095">
    <property type="entry name" value="GH18_1"/>
    <property type="match status" value="1"/>
</dbReference>
<evidence type="ECO:0000256" key="10">
    <source>
        <dbReference type="RuleBase" id="RU004453"/>
    </source>
</evidence>
<keyword evidence="3" id="KW-0147">Chitin-binding</keyword>
<proteinExistence type="inferred from homology"/>
<evidence type="ECO:0000256" key="4">
    <source>
        <dbReference type="ARBA" id="ARBA00022801"/>
    </source>
</evidence>
<name>D8PNM2_SCHCM</name>
<dbReference type="InterPro" id="IPR001579">
    <property type="entry name" value="Glyco_hydro_18_chit_AS"/>
</dbReference>
<keyword evidence="5" id="KW-0146">Chitin degradation</keyword>
<dbReference type="GO" id="GO:0005576">
    <property type="term" value="C:extracellular region"/>
    <property type="evidence" value="ECO:0007669"/>
    <property type="project" value="InterPro"/>
</dbReference>
<gene>
    <name evidence="12" type="ORF">SCHCODRAFT_46134</name>
</gene>
<dbReference type="InterPro" id="IPR003610">
    <property type="entry name" value="CBM5/12"/>
</dbReference>
<dbReference type="SUPFAM" id="SSF51055">
    <property type="entry name" value="Carbohydrate binding domain"/>
    <property type="match status" value="1"/>
</dbReference>